<dbReference type="Proteomes" id="UP000264719">
    <property type="component" value="Unassembled WGS sequence"/>
</dbReference>
<comment type="caution">
    <text evidence="1">The sequence shown here is derived from an EMBL/GenBank/DDBJ whole genome shotgun (WGS) entry which is preliminary data.</text>
</comment>
<dbReference type="PANTHER" id="PTHR48100:SF1">
    <property type="entry name" value="HISTIDINE PHOSPHATASE FAMILY PROTEIN-RELATED"/>
    <property type="match status" value="1"/>
</dbReference>
<proteinExistence type="predicted"/>
<dbReference type="CDD" id="cd07040">
    <property type="entry name" value="HP"/>
    <property type="match status" value="1"/>
</dbReference>
<evidence type="ECO:0000313" key="2">
    <source>
        <dbReference type="Proteomes" id="UP000264719"/>
    </source>
</evidence>
<dbReference type="RefSeq" id="WP_339854869.1">
    <property type="nucleotide sequence ID" value="NZ_CAXAXR010000014.1"/>
</dbReference>
<accession>A0A348W6X7</accession>
<dbReference type="Gene3D" id="3.40.50.1240">
    <property type="entry name" value="Phosphoglycerate mutase-like"/>
    <property type="match status" value="1"/>
</dbReference>
<evidence type="ECO:0000313" key="1">
    <source>
        <dbReference type="EMBL" id="HAR50289.1"/>
    </source>
</evidence>
<dbReference type="InterPro" id="IPR029033">
    <property type="entry name" value="His_PPase_superfam"/>
</dbReference>
<dbReference type="PANTHER" id="PTHR48100">
    <property type="entry name" value="BROAD-SPECIFICITY PHOSPHATASE YOR283W-RELATED"/>
    <property type="match status" value="1"/>
</dbReference>
<gene>
    <name evidence="1" type="ORF">DCS45_00235</name>
</gene>
<dbReference type="SMART" id="SM00855">
    <property type="entry name" value="PGAM"/>
    <property type="match status" value="1"/>
</dbReference>
<dbReference type="GO" id="GO:0016791">
    <property type="term" value="F:phosphatase activity"/>
    <property type="evidence" value="ECO:0007669"/>
    <property type="project" value="TreeGrafter"/>
</dbReference>
<dbReference type="GO" id="GO:0005737">
    <property type="term" value="C:cytoplasm"/>
    <property type="evidence" value="ECO:0007669"/>
    <property type="project" value="TreeGrafter"/>
</dbReference>
<reference evidence="1 2" key="1">
    <citation type="journal article" date="2018" name="Nat. Biotechnol.">
        <title>A standardized bacterial taxonomy based on genome phylogeny substantially revises the tree of life.</title>
        <authorList>
            <person name="Parks D.H."/>
            <person name="Chuvochina M."/>
            <person name="Waite D.W."/>
            <person name="Rinke C."/>
            <person name="Skarshewski A."/>
            <person name="Chaumeil P.A."/>
            <person name="Hugenholtz P."/>
        </authorList>
    </citation>
    <scope>NUCLEOTIDE SEQUENCE [LARGE SCALE GENOMIC DNA]</scope>
    <source>
        <strain evidence="1">UBA9169</strain>
    </source>
</reference>
<dbReference type="InterPro" id="IPR050275">
    <property type="entry name" value="PGM_Phosphatase"/>
</dbReference>
<sequence length="190" mass="20860">MSRLFLVRHGPTHARGFVGWSDLPADLSDHAALTRLADHLPENALIISSDLGRASATADAIARDRQRLPHDPDLREINFGDWELRAHDEIEDQDALRAYWDQPGDTAPPGGESWNAVSTRVSGAVDALIAAHPGRDIVAVAHFGVILTQLQRALRISAYDTFAHRIDNLSVTELHVATPRWQAAAINHLP</sequence>
<dbReference type="Pfam" id="PF00300">
    <property type="entry name" value="His_Phos_1"/>
    <property type="match status" value="1"/>
</dbReference>
<dbReference type="InterPro" id="IPR013078">
    <property type="entry name" value="His_Pase_superF_clade-1"/>
</dbReference>
<protein>
    <submittedName>
        <fullName evidence="1">Histidine phosphatase family protein</fullName>
    </submittedName>
</protein>
<dbReference type="SUPFAM" id="SSF53254">
    <property type="entry name" value="Phosphoglycerate mutase-like"/>
    <property type="match status" value="1"/>
</dbReference>
<name>A0A348W6X7_9RHOB</name>
<dbReference type="AlphaFoldDB" id="A0A348W6X7"/>
<dbReference type="EMBL" id="DMVW01000003">
    <property type="protein sequence ID" value="HAR50289.1"/>
    <property type="molecule type" value="Genomic_DNA"/>
</dbReference>
<organism evidence="1 2">
    <name type="scientific">Roseovarius nubinhibens</name>
    <dbReference type="NCBI Taxonomy" id="314263"/>
    <lineage>
        <taxon>Bacteria</taxon>
        <taxon>Pseudomonadati</taxon>
        <taxon>Pseudomonadota</taxon>
        <taxon>Alphaproteobacteria</taxon>
        <taxon>Rhodobacterales</taxon>
        <taxon>Roseobacteraceae</taxon>
        <taxon>Roseovarius</taxon>
    </lineage>
</organism>